<dbReference type="PANTHER" id="PTHR46797:SF23">
    <property type="entry name" value="HTH-TYPE TRANSCRIPTIONAL REGULATOR SUTR"/>
    <property type="match status" value="1"/>
</dbReference>
<reference evidence="4 5" key="1">
    <citation type="submission" date="2018-05" db="EMBL/GenBank/DDBJ databases">
        <title>Complete genome sequence of Megasphaera sp. AJH120T, isolated from the ceca of a chicken.</title>
        <authorList>
            <person name="Maki J."/>
            <person name="Looft T."/>
        </authorList>
    </citation>
    <scope>NUCLEOTIDE SEQUENCE [LARGE SCALE GENOMIC DNA]</scope>
    <source>
        <strain evidence="4 5">AJH120</strain>
    </source>
</reference>
<name>A0A346AYZ6_9FIRM</name>
<dbReference type="SUPFAM" id="SSF47413">
    <property type="entry name" value="lambda repressor-like DNA-binding domains"/>
    <property type="match status" value="1"/>
</dbReference>
<dbReference type="Proteomes" id="UP000254337">
    <property type="component" value="Chromosome"/>
</dbReference>
<dbReference type="OrthoDB" id="9781521at2"/>
<dbReference type="Gene3D" id="2.60.120.10">
    <property type="entry name" value="Jelly Rolls"/>
    <property type="match status" value="1"/>
</dbReference>
<accession>A0A346AYZ6</accession>
<dbReference type="GO" id="GO:0005829">
    <property type="term" value="C:cytosol"/>
    <property type="evidence" value="ECO:0007669"/>
    <property type="project" value="TreeGrafter"/>
</dbReference>
<dbReference type="InterPro" id="IPR010982">
    <property type="entry name" value="Lambda_DNA-bd_dom_sf"/>
</dbReference>
<dbReference type="EMBL" id="CP029462">
    <property type="protein sequence ID" value="AXL21089.1"/>
    <property type="molecule type" value="Genomic_DNA"/>
</dbReference>
<evidence type="ECO:0000256" key="1">
    <source>
        <dbReference type="ARBA" id="ARBA00023015"/>
    </source>
</evidence>
<evidence type="ECO:0000313" key="4">
    <source>
        <dbReference type="EMBL" id="AXL21089.1"/>
    </source>
</evidence>
<dbReference type="InterPro" id="IPR001387">
    <property type="entry name" value="Cro/C1-type_HTH"/>
</dbReference>
<keyword evidence="1" id="KW-0805">Transcription regulation</keyword>
<keyword evidence="2" id="KW-0238">DNA-binding</keyword>
<dbReference type="SMART" id="SM00530">
    <property type="entry name" value="HTH_XRE"/>
    <property type="match status" value="1"/>
</dbReference>
<dbReference type="GO" id="GO:0003677">
    <property type="term" value="F:DNA binding"/>
    <property type="evidence" value="ECO:0007669"/>
    <property type="project" value="UniProtKB-KW"/>
</dbReference>
<dbReference type="GO" id="GO:0003700">
    <property type="term" value="F:DNA-binding transcription factor activity"/>
    <property type="evidence" value="ECO:0007669"/>
    <property type="project" value="TreeGrafter"/>
</dbReference>
<dbReference type="InterPro" id="IPR013096">
    <property type="entry name" value="Cupin_2"/>
</dbReference>
<dbReference type="CDD" id="cd02209">
    <property type="entry name" value="cupin_XRE_C"/>
    <property type="match status" value="1"/>
</dbReference>
<gene>
    <name evidence="4" type="ORF">DKB62_05640</name>
</gene>
<keyword evidence="5" id="KW-1185">Reference proteome</keyword>
<proteinExistence type="predicted"/>
<organism evidence="4 5">
    <name type="scientific">Megasphaera stantonii</name>
    <dbReference type="NCBI Taxonomy" id="2144175"/>
    <lineage>
        <taxon>Bacteria</taxon>
        <taxon>Bacillati</taxon>
        <taxon>Bacillota</taxon>
        <taxon>Negativicutes</taxon>
        <taxon>Veillonellales</taxon>
        <taxon>Veillonellaceae</taxon>
        <taxon>Megasphaera</taxon>
    </lineage>
</organism>
<dbReference type="PROSITE" id="PS50943">
    <property type="entry name" value="HTH_CROC1"/>
    <property type="match status" value="1"/>
</dbReference>
<dbReference type="RefSeq" id="WP_087478121.1">
    <property type="nucleotide sequence ID" value="NZ_CAUWMV010000014.1"/>
</dbReference>
<dbReference type="AlphaFoldDB" id="A0A346AYZ6"/>
<protein>
    <submittedName>
        <fullName evidence="4">XRE family transcriptional regulator</fullName>
    </submittedName>
</protein>
<dbReference type="Gene3D" id="1.10.260.40">
    <property type="entry name" value="lambda repressor-like DNA-binding domains"/>
    <property type="match status" value="1"/>
</dbReference>
<dbReference type="InterPro" id="IPR011051">
    <property type="entry name" value="RmlC_Cupin_sf"/>
</dbReference>
<dbReference type="Pfam" id="PF01381">
    <property type="entry name" value="HTH_3"/>
    <property type="match status" value="1"/>
</dbReference>
<evidence type="ECO:0000256" key="3">
    <source>
        <dbReference type="ARBA" id="ARBA00023163"/>
    </source>
</evidence>
<dbReference type="Pfam" id="PF07883">
    <property type="entry name" value="Cupin_2"/>
    <property type="match status" value="1"/>
</dbReference>
<keyword evidence="3" id="KW-0804">Transcription</keyword>
<evidence type="ECO:0000256" key="2">
    <source>
        <dbReference type="ARBA" id="ARBA00023125"/>
    </source>
</evidence>
<dbReference type="InterPro" id="IPR014710">
    <property type="entry name" value="RmlC-like_jellyroll"/>
</dbReference>
<sequence>MTTSPIIPDDPAKEIGKILKRIRFDRDLTLDNVAAMTGVSKTMLGQIERGVSVPTISVLWKIAKGLQISLSTLLNEPPQQYQAVDILKDLQPIYDENNNMILYNIFPFNPLSGFEYFYIILQPGTKHHSDAHRNIAEEYVIVTEGTLTLQVEQQTFTLTAPAKINFRANADHYYINNTDKPVIFQNIMKY</sequence>
<dbReference type="PANTHER" id="PTHR46797">
    <property type="entry name" value="HTH-TYPE TRANSCRIPTIONAL REGULATOR"/>
    <property type="match status" value="1"/>
</dbReference>
<dbReference type="KEGG" id="meg:DKB62_05640"/>
<dbReference type="InterPro" id="IPR050807">
    <property type="entry name" value="TransReg_Diox_bact_type"/>
</dbReference>
<dbReference type="CDD" id="cd00093">
    <property type="entry name" value="HTH_XRE"/>
    <property type="match status" value="1"/>
</dbReference>
<evidence type="ECO:0000313" key="5">
    <source>
        <dbReference type="Proteomes" id="UP000254337"/>
    </source>
</evidence>
<dbReference type="SUPFAM" id="SSF51182">
    <property type="entry name" value="RmlC-like cupins"/>
    <property type="match status" value="1"/>
</dbReference>